<dbReference type="Pfam" id="PF02643">
    <property type="entry name" value="DUF192"/>
    <property type="match status" value="1"/>
</dbReference>
<name>A0ABS1TB58_9CLOT</name>
<dbReference type="RefSeq" id="WP_202749344.1">
    <property type="nucleotide sequence ID" value="NZ_JAESWC010000007.1"/>
</dbReference>
<proteinExistence type="predicted"/>
<dbReference type="EMBL" id="JAESWC010000007">
    <property type="protein sequence ID" value="MBL4936587.1"/>
    <property type="molecule type" value="Genomic_DNA"/>
</dbReference>
<keyword evidence="2" id="KW-1185">Reference proteome</keyword>
<dbReference type="Gene3D" id="2.60.120.1140">
    <property type="entry name" value="Protein of unknown function DUF192"/>
    <property type="match status" value="1"/>
</dbReference>
<gene>
    <name evidence="1" type="ORF">JK636_12545</name>
</gene>
<organism evidence="1 2">
    <name type="scientific">Clostridium rhizosphaerae</name>
    <dbReference type="NCBI Taxonomy" id="2803861"/>
    <lineage>
        <taxon>Bacteria</taxon>
        <taxon>Bacillati</taxon>
        <taxon>Bacillota</taxon>
        <taxon>Clostridia</taxon>
        <taxon>Eubacteriales</taxon>
        <taxon>Clostridiaceae</taxon>
        <taxon>Clostridium</taxon>
    </lineage>
</organism>
<evidence type="ECO:0000313" key="1">
    <source>
        <dbReference type="EMBL" id="MBL4936587.1"/>
    </source>
</evidence>
<sequence>MIKVLEYNSILLAKVFIADTFKSRFFGYMFRKKPHYEAILIKPCNSIHTFFMRFNIDVLFVDKDMKVVRKIENLSSGRIIMPVKGAVIAIEGKAGVFSVVDEGSKVNILDQEL</sequence>
<evidence type="ECO:0000313" key="2">
    <source>
        <dbReference type="Proteomes" id="UP000632377"/>
    </source>
</evidence>
<protein>
    <submittedName>
        <fullName evidence="1">DUF192 domain-containing protein</fullName>
    </submittedName>
</protein>
<dbReference type="InterPro" id="IPR003795">
    <property type="entry name" value="DUF192"/>
</dbReference>
<reference evidence="1 2" key="1">
    <citation type="submission" date="2021-01" db="EMBL/GenBank/DDBJ databases">
        <title>Genome public.</title>
        <authorList>
            <person name="Liu C."/>
            <person name="Sun Q."/>
        </authorList>
    </citation>
    <scope>NUCLEOTIDE SEQUENCE [LARGE SCALE GENOMIC DNA]</scope>
    <source>
        <strain evidence="1 2">YIM B02515</strain>
    </source>
</reference>
<accession>A0ABS1TB58</accession>
<dbReference type="Proteomes" id="UP000632377">
    <property type="component" value="Unassembled WGS sequence"/>
</dbReference>
<comment type="caution">
    <text evidence="1">The sequence shown here is derived from an EMBL/GenBank/DDBJ whole genome shotgun (WGS) entry which is preliminary data.</text>
</comment>
<dbReference type="InterPro" id="IPR038695">
    <property type="entry name" value="Saro_0823-like_sf"/>
</dbReference>